<feature type="domain" description="Calcineurin-like phosphoesterase" evidence="2">
    <location>
        <begin position="177"/>
        <end position="380"/>
    </location>
</feature>
<dbReference type="AlphaFoldDB" id="A0AAU7CKG2"/>
<protein>
    <submittedName>
        <fullName evidence="3">Metallophosphoesterase</fullName>
    </submittedName>
</protein>
<keyword evidence="1" id="KW-1133">Transmembrane helix</keyword>
<dbReference type="RefSeq" id="WP_406698624.1">
    <property type="nucleotide sequence ID" value="NZ_CP155447.1"/>
</dbReference>
<dbReference type="InterPro" id="IPR004843">
    <property type="entry name" value="Calcineurin-like_PHP"/>
</dbReference>
<dbReference type="GO" id="GO:0016787">
    <property type="term" value="F:hydrolase activity"/>
    <property type="evidence" value="ECO:0007669"/>
    <property type="project" value="InterPro"/>
</dbReference>
<dbReference type="PANTHER" id="PTHR45867:SF3">
    <property type="entry name" value="ACID PHOSPHATASE TYPE 7"/>
    <property type="match status" value="1"/>
</dbReference>
<evidence type="ECO:0000313" key="3">
    <source>
        <dbReference type="EMBL" id="XBH05774.1"/>
    </source>
</evidence>
<dbReference type="EMBL" id="CP155447">
    <property type="protein sequence ID" value="XBH05774.1"/>
    <property type="molecule type" value="Genomic_DNA"/>
</dbReference>
<keyword evidence="1" id="KW-0812">Transmembrane</keyword>
<accession>A0AAU7CKG2</accession>
<gene>
    <name evidence="3" type="ORF">V5E97_07035</name>
</gene>
<feature type="transmembrane region" description="Helical" evidence="1">
    <location>
        <begin position="9"/>
        <end position="29"/>
    </location>
</feature>
<dbReference type="Gene3D" id="3.60.21.10">
    <property type="match status" value="1"/>
</dbReference>
<dbReference type="SUPFAM" id="SSF56300">
    <property type="entry name" value="Metallo-dependent phosphatases"/>
    <property type="match status" value="1"/>
</dbReference>
<dbReference type="InterPro" id="IPR029052">
    <property type="entry name" value="Metallo-depent_PP-like"/>
</dbReference>
<keyword evidence="1" id="KW-0472">Membrane</keyword>
<dbReference type="Pfam" id="PF00149">
    <property type="entry name" value="Metallophos"/>
    <property type="match status" value="1"/>
</dbReference>
<proteinExistence type="predicted"/>
<sequence length="493" mass="54978">MEVRRRRRLIAIVVVGLMLGGVGTWRYLFQIDGPGYRPKSAGGGFLVAPYVQLGDEPRFGTTESLTILWQAEDRATEWSVEARDAPGGAWRAGGKATWRTDTRPGVGPRRYYRATVAELAPGAEFTYRVRRNGKALFESTARARKGPGQPHRFVAFGDGGANSWGQMGIAYRTALARPDFVMVAGDLVYSKGRLFEYLDKFFPIYNSDQFAPGAGAPLLRSTPMLVAPGNHDLLERNLDSYPDALAYFLVWSMPLNGPLSQVGASHTPALFGTKAQQQAFVDLAGPAYPRMANYAFDYGDAHWTILDTNLYADWNDPKLRDWLEADLAAAQDAPWRFVAFHQPPFHSSISHGDEQQTRILAEILEKYRVDIVFSGHIHNYQRSHPLRFVPERDASGRPIEKLGRVNGRWTLDTRFDGKSRTRPDGVIYLVTGAGGARLYDANQHGDDSSFQEFTARFVSNTHSLTVVDVDATKLTVRQVTADGEEVDRFVITR</sequence>
<name>A0AAU7CKG2_9BACT</name>
<reference evidence="3" key="1">
    <citation type="submission" date="2024-05" db="EMBL/GenBank/DDBJ databases">
        <title>Planctomycetes of the genus Singulisphaera possess chitinolytic capabilities.</title>
        <authorList>
            <person name="Ivanova A."/>
        </authorList>
    </citation>
    <scope>NUCLEOTIDE SEQUENCE</scope>
    <source>
        <strain evidence="3">Ch08T</strain>
    </source>
</reference>
<organism evidence="3">
    <name type="scientific">Singulisphaera sp. Ch08</name>
    <dbReference type="NCBI Taxonomy" id="3120278"/>
    <lineage>
        <taxon>Bacteria</taxon>
        <taxon>Pseudomonadati</taxon>
        <taxon>Planctomycetota</taxon>
        <taxon>Planctomycetia</taxon>
        <taxon>Isosphaerales</taxon>
        <taxon>Isosphaeraceae</taxon>
        <taxon>Singulisphaera</taxon>
    </lineage>
</organism>
<evidence type="ECO:0000259" key="2">
    <source>
        <dbReference type="Pfam" id="PF00149"/>
    </source>
</evidence>
<evidence type="ECO:0000256" key="1">
    <source>
        <dbReference type="SAM" id="Phobius"/>
    </source>
</evidence>
<dbReference type="PANTHER" id="PTHR45867">
    <property type="entry name" value="PURPLE ACID PHOSPHATASE"/>
    <property type="match status" value="1"/>
</dbReference>